<keyword evidence="2" id="KW-1185">Reference proteome</keyword>
<protein>
    <submittedName>
        <fullName evidence="1">Uncharacterized protein</fullName>
    </submittedName>
</protein>
<reference evidence="1 2" key="1">
    <citation type="journal article" date="2014" name="Genome Announc.">
        <title>Draft genome sequences of the altered schaedler flora, a defined bacterial community from gnotobiotic mice.</title>
        <authorList>
            <person name="Wannemuehler M.J."/>
            <person name="Overstreet A.M."/>
            <person name="Ward D.V."/>
            <person name="Phillips G.J."/>
        </authorList>
    </citation>
    <scope>NUCLEOTIDE SEQUENCE [LARGE SCALE GENOMIC DNA]</scope>
    <source>
        <strain evidence="1 2">ASF492</strain>
    </source>
</reference>
<evidence type="ECO:0000313" key="1">
    <source>
        <dbReference type="EMBL" id="EMZ37636.1"/>
    </source>
</evidence>
<accession>N2BB65</accession>
<comment type="caution">
    <text evidence="1">The sequence shown here is derived from an EMBL/GenBank/DDBJ whole genome shotgun (WGS) entry which is preliminary data.</text>
</comment>
<dbReference type="HOGENOM" id="CLU_3152948_0_0_9"/>
<dbReference type="EMBL" id="AQFT01000010">
    <property type="protein sequence ID" value="EMZ37636.1"/>
    <property type="molecule type" value="Genomic_DNA"/>
</dbReference>
<evidence type="ECO:0000313" key="2">
    <source>
        <dbReference type="Proteomes" id="UP000012589"/>
    </source>
</evidence>
<dbReference type="Proteomes" id="UP000012589">
    <property type="component" value="Unassembled WGS sequence"/>
</dbReference>
<dbReference type="AlphaFoldDB" id="N2BB65"/>
<dbReference type="PATRIC" id="fig|1235802.3.peg.383"/>
<proteinExistence type="predicted"/>
<name>N2BB65_9FIRM</name>
<sequence length="48" mass="5507">MRINQFHSGTASGDAITNQMLLIQELLRTRGYESDIYAERIPAQLKKK</sequence>
<dbReference type="STRING" id="1235802.C823_00362"/>
<organism evidence="1 2">
    <name type="scientific">Eubacterium plexicaudatum ASF492</name>
    <dbReference type="NCBI Taxonomy" id="1235802"/>
    <lineage>
        <taxon>Bacteria</taxon>
        <taxon>Bacillati</taxon>
        <taxon>Bacillota</taxon>
        <taxon>Clostridia</taxon>
        <taxon>Eubacteriales</taxon>
        <taxon>Eubacteriaceae</taxon>
        <taxon>Eubacterium</taxon>
    </lineage>
</organism>
<gene>
    <name evidence="1" type="ORF">C823_00362</name>
</gene>